<comment type="function">
    <text evidence="2">Antitoxin component of a type II toxin-antitoxin (TA) system.</text>
</comment>
<accession>A0A1I7LZ84</accession>
<dbReference type="OrthoDB" id="7069202at2"/>
<evidence type="ECO:0000256" key="1">
    <source>
        <dbReference type="ARBA" id="ARBA00009981"/>
    </source>
</evidence>
<comment type="similarity">
    <text evidence="1 2">Belongs to the phD/YefM antitoxin family.</text>
</comment>
<dbReference type="Proteomes" id="UP000199391">
    <property type="component" value="Unassembled WGS sequence"/>
</dbReference>
<dbReference type="AlphaFoldDB" id="A0A1I7LZ84"/>
<dbReference type="SUPFAM" id="SSF143120">
    <property type="entry name" value="YefM-like"/>
    <property type="match status" value="1"/>
</dbReference>
<dbReference type="EMBL" id="FPBO01000044">
    <property type="protein sequence ID" value="SFV15014.1"/>
    <property type="molecule type" value="Genomic_DNA"/>
</dbReference>
<keyword evidence="4" id="KW-1185">Reference proteome</keyword>
<sequence>MDITEQIKPISFLKANTTEIVKNFDNGQEEPIIITQNGEAKMVVISIKAYQSQLQELRRVNEQMAFMKLMAMSAKEIAEGKVVSEEDFLGSLDKDD</sequence>
<protein>
    <recommendedName>
        <fullName evidence="2">Antitoxin</fullName>
    </recommendedName>
</protein>
<organism evidence="3 4">
    <name type="scientific">Pseudoduganella namucuonensis</name>
    <dbReference type="NCBI Taxonomy" id="1035707"/>
    <lineage>
        <taxon>Bacteria</taxon>
        <taxon>Pseudomonadati</taxon>
        <taxon>Pseudomonadota</taxon>
        <taxon>Betaproteobacteria</taxon>
        <taxon>Burkholderiales</taxon>
        <taxon>Oxalobacteraceae</taxon>
        <taxon>Telluria group</taxon>
        <taxon>Pseudoduganella</taxon>
    </lineage>
</organism>
<proteinExistence type="inferred from homology"/>
<dbReference type="Pfam" id="PF02604">
    <property type="entry name" value="PhdYeFM_antitox"/>
    <property type="match status" value="1"/>
</dbReference>
<dbReference type="NCBIfam" id="TIGR01552">
    <property type="entry name" value="phd_fam"/>
    <property type="match status" value="1"/>
</dbReference>
<dbReference type="InterPro" id="IPR006442">
    <property type="entry name" value="Antitoxin_Phd/YefM"/>
</dbReference>
<gene>
    <name evidence="3" type="ORF">SAMN05216552_104430</name>
</gene>
<reference evidence="4" key="1">
    <citation type="submission" date="2016-10" db="EMBL/GenBank/DDBJ databases">
        <authorList>
            <person name="Varghese N."/>
            <person name="Submissions S."/>
        </authorList>
    </citation>
    <scope>NUCLEOTIDE SEQUENCE [LARGE SCALE GENOMIC DNA]</scope>
    <source>
        <strain evidence="4">CGMCC 1.11014</strain>
    </source>
</reference>
<dbReference type="STRING" id="1035707.SAMN05216552_104430"/>
<dbReference type="Gene3D" id="3.40.1620.10">
    <property type="entry name" value="YefM-like domain"/>
    <property type="match status" value="1"/>
</dbReference>
<dbReference type="InterPro" id="IPR036165">
    <property type="entry name" value="YefM-like_sf"/>
</dbReference>
<name>A0A1I7LZ84_9BURK</name>
<evidence type="ECO:0000256" key="2">
    <source>
        <dbReference type="RuleBase" id="RU362080"/>
    </source>
</evidence>
<dbReference type="RefSeq" id="WP_093560074.1">
    <property type="nucleotide sequence ID" value="NZ_FPBO01000044.1"/>
</dbReference>
<evidence type="ECO:0000313" key="4">
    <source>
        <dbReference type="Proteomes" id="UP000199391"/>
    </source>
</evidence>
<evidence type="ECO:0000313" key="3">
    <source>
        <dbReference type="EMBL" id="SFV15014.1"/>
    </source>
</evidence>